<sequence>NRRREHNASSDISSQGASTLKNEPPSLIRNHPPLVPNPNLKAFAVWGLDAGGSSDGSLSDSRPIPAKRLVVLERSFGILRREREQNATSDKVKARREQELATIMFSPRMSLTLASRPSRRMNTPDASDSSGGSLSESLAKKQQQQQPLRNYQVPAGVGGKEGAQLHYYG</sequence>
<evidence type="ECO:0000313" key="3">
    <source>
        <dbReference type="Proteomes" id="UP000235392"/>
    </source>
</evidence>
<feature type="region of interest" description="Disordered" evidence="1">
    <location>
        <begin position="1"/>
        <end position="34"/>
    </location>
</feature>
<feature type="region of interest" description="Disordered" evidence="1">
    <location>
        <begin position="112"/>
        <end position="169"/>
    </location>
</feature>
<gene>
    <name evidence="2" type="ORF">PCASD_23773</name>
</gene>
<evidence type="ECO:0000313" key="2">
    <source>
        <dbReference type="EMBL" id="PLW28122.1"/>
    </source>
</evidence>
<reference evidence="2 3" key="1">
    <citation type="submission" date="2017-11" db="EMBL/GenBank/DDBJ databases">
        <title>De novo assembly and phasing of dikaryotic genomes from two isolates of Puccinia coronata f. sp. avenae, the causal agent of oat crown rust.</title>
        <authorList>
            <person name="Miller M.E."/>
            <person name="Zhang Y."/>
            <person name="Omidvar V."/>
            <person name="Sperschneider J."/>
            <person name="Schwessinger B."/>
            <person name="Raley C."/>
            <person name="Palmer J.M."/>
            <person name="Garnica D."/>
            <person name="Upadhyaya N."/>
            <person name="Rathjen J."/>
            <person name="Taylor J.M."/>
            <person name="Park R.F."/>
            <person name="Dodds P.N."/>
            <person name="Hirsch C.D."/>
            <person name="Kianian S.F."/>
            <person name="Figueroa M."/>
        </authorList>
    </citation>
    <scope>NUCLEOTIDE SEQUENCE [LARGE SCALE GENOMIC DNA]</scope>
    <source>
        <strain evidence="2">12SD80</strain>
    </source>
</reference>
<dbReference type="EMBL" id="PGCI01000377">
    <property type="protein sequence ID" value="PLW28122.1"/>
    <property type="molecule type" value="Genomic_DNA"/>
</dbReference>
<evidence type="ECO:0000256" key="1">
    <source>
        <dbReference type="SAM" id="MobiDB-lite"/>
    </source>
</evidence>
<comment type="caution">
    <text evidence="2">The sequence shown here is derived from an EMBL/GenBank/DDBJ whole genome shotgun (WGS) entry which is preliminary data.</text>
</comment>
<dbReference type="AlphaFoldDB" id="A0A2N5TRK9"/>
<feature type="compositionally biased region" description="Polar residues" evidence="1">
    <location>
        <begin position="9"/>
        <end position="21"/>
    </location>
</feature>
<accession>A0A2N5TRK9</accession>
<feature type="compositionally biased region" description="Low complexity" evidence="1">
    <location>
        <begin position="125"/>
        <end position="141"/>
    </location>
</feature>
<organism evidence="2 3">
    <name type="scientific">Puccinia coronata f. sp. avenae</name>
    <dbReference type="NCBI Taxonomy" id="200324"/>
    <lineage>
        <taxon>Eukaryota</taxon>
        <taxon>Fungi</taxon>
        <taxon>Dikarya</taxon>
        <taxon>Basidiomycota</taxon>
        <taxon>Pucciniomycotina</taxon>
        <taxon>Pucciniomycetes</taxon>
        <taxon>Pucciniales</taxon>
        <taxon>Pucciniaceae</taxon>
        <taxon>Puccinia</taxon>
    </lineage>
</organism>
<proteinExistence type="predicted"/>
<dbReference type="Proteomes" id="UP000235392">
    <property type="component" value="Unassembled WGS sequence"/>
</dbReference>
<protein>
    <submittedName>
        <fullName evidence="2">Uncharacterized protein</fullName>
    </submittedName>
</protein>
<name>A0A2N5TRK9_9BASI</name>
<feature type="non-terminal residue" evidence="2">
    <location>
        <position position="1"/>
    </location>
</feature>